<proteinExistence type="predicted"/>
<reference evidence="2 3" key="1">
    <citation type="submission" date="2016-07" db="EMBL/GenBank/DDBJ databases">
        <title>Pervasive Adenine N6-methylation of Active Genes in Fungi.</title>
        <authorList>
            <consortium name="DOE Joint Genome Institute"/>
            <person name="Mondo S.J."/>
            <person name="Dannebaum R.O."/>
            <person name="Kuo R.C."/>
            <person name="Labutti K."/>
            <person name="Haridas S."/>
            <person name="Kuo A."/>
            <person name="Salamov A."/>
            <person name="Ahrendt S.R."/>
            <person name="Lipzen A."/>
            <person name="Sullivan W."/>
            <person name="Andreopoulos W.B."/>
            <person name="Clum A."/>
            <person name="Lindquist E."/>
            <person name="Daum C."/>
            <person name="Ramamoorthy G.K."/>
            <person name="Gryganskyi A."/>
            <person name="Culley D."/>
            <person name="Magnuson J.K."/>
            <person name="James T.Y."/>
            <person name="O'Malley M.A."/>
            <person name="Stajich J.E."/>
            <person name="Spatafora J.W."/>
            <person name="Visel A."/>
            <person name="Grigoriev I.V."/>
        </authorList>
    </citation>
    <scope>NUCLEOTIDE SEQUENCE [LARGE SCALE GENOMIC DNA]</scope>
    <source>
        <strain evidence="2 3">62-1032</strain>
    </source>
</reference>
<name>A0A1Y2CJH9_9BASI</name>
<organism evidence="2 3">
    <name type="scientific">Leucosporidium creatinivorum</name>
    <dbReference type="NCBI Taxonomy" id="106004"/>
    <lineage>
        <taxon>Eukaryota</taxon>
        <taxon>Fungi</taxon>
        <taxon>Dikarya</taxon>
        <taxon>Basidiomycota</taxon>
        <taxon>Pucciniomycotina</taxon>
        <taxon>Microbotryomycetes</taxon>
        <taxon>Leucosporidiales</taxon>
        <taxon>Leucosporidium</taxon>
    </lineage>
</organism>
<dbReference type="InterPro" id="IPR011076">
    <property type="entry name" value="Malate_synth_sf"/>
</dbReference>
<dbReference type="PANTHER" id="PTHR42902:SF1">
    <property type="entry name" value="MALATE SYNTHASE 1-RELATED"/>
    <property type="match status" value="1"/>
</dbReference>
<dbReference type="GO" id="GO:0006097">
    <property type="term" value="P:glyoxylate cycle"/>
    <property type="evidence" value="ECO:0007669"/>
    <property type="project" value="InterPro"/>
</dbReference>
<evidence type="ECO:0000313" key="2">
    <source>
        <dbReference type="EMBL" id="ORY47200.1"/>
    </source>
</evidence>
<dbReference type="Proteomes" id="UP000193467">
    <property type="component" value="Unassembled WGS sequence"/>
</dbReference>
<dbReference type="PANTHER" id="PTHR42902">
    <property type="entry name" value="MALATE SYNTHASE"/>
    <property type="match status" value="1"/>
</dbReference>
<dbReference type="EMBL" id="MCGR01000117">
    <property type="protein sequence ID" value="ORY47200.1"/>
    <property type="molecule type" value="Genomic_DNA"/>
</dbReference>
<dbReference type="Pfam" id="PF20659">
    <property type="entry name" value="MS_C"/>
    <property type="match status" value="1"/>
</dbReference>
<dbReference type="OrthoDB" id="186072at2759"/>
<evidence type="ECO:0000313" key="3">
    <source>
        <dbReference type="Proteomes" id="UP000193467"/>
    </source>
</evidence>
<dbReference type="GO" id="GO:0005782">
    <property type="term" value="C:peroxisomal matrix"/>
    <property type="evidence" value="ECO:0007669"/>
    <property type="project" value="TreeGrafter"/>
</dbReference>
<dbReference type="InterPro" id="IPR044856">
    <property type="entry name" value="Malate_synth_C_sf"/>
</dbReference>
<dbReference type="SUPFAM" id="SSF51645">
    <property type="entry name" value="Malate synthase G"/>
    <property type="match status" value="1"/>
</dbReference>
<dbReference type="InParanoid" id="A0A1Y2CJH9"/>
<comment type="caution">
    <text evidence="2">The sequence shown here is derived from an EMBL/GenBank/DDBJ whole genome shotgun (WGS) entry which is preliminary data.</text>
</comment>
<evidence type="ECO:0000259" key="1">
    <source>
        <dbReference type="Pfam" id="PF20659"/>
    </source>
</evidence>
<dbReference type="STRING" id="106004.A0A1Y2CJH9"/>
<dbReference type="GO" id="GO:0004474">
    <property type="term" value="F:malate synthase activity"/>
    <property type="evidence" value="ECO:0007669"/>
    <property type="project" value="InterPro"/>
</dbReference>
<dbReference type="FunFam" id="1.20.1220.12:FF:000001">
    <property type="entry name" value="Malate synthase"/>
    <property type="match status" value="1"/>
</dbReference>
<dbReference type="AlphaFoldDB" id="A0A1Y2CJH9"/>
<feature type="non-terminal residue" evidence="2">
    <location>
        <position position="1"/>
    </location>
</feature>
<protein>
    <submittedName>
        <fullName evidence="2">Malate synthase</fullName>
    </submittedName>
</protein>
<keyword evidence="3" id="KW-1185">Reference proteome</keyword>
<dbReference type="InterPro" id="IPR048355">
    <property type="entry name" value="MS_C"/>
</dbReference>
<accession>A0A1Y2CJH9</accession>
<dbReference type="InterPro" id="IPR006252">
    <property type="entry name" value="Malate_synthA"/>
</dbReference>
<gene>
    <name evidence="2" type="ORF">BCR35DRAFT_272748</name>
</gene>
<sequence>QYHIRREEVKVTALDLLNTNVPGGITEAGVRSNCMALLHYCANWVGGLGCVPVDFMMEDAATAEISRCQLWSWVYHGSSTVEGKKITTTYVDKILDEETAKCKKTGLDSKRVDLSARYLKEQIRQKAVSDFLTSDLT</sequence>
<dbReference type="Gene3D" id="1.20.1220.12">
    <property type="entry name" value="Malate synthase, domain III"/>
    <property type="match status" value="1"/>
</dbReference>
<feature type="domain" description="Malate synthase C-terminal" evidence="1">
    <location>
        <begin position="25"/>
        <end position="135"/>
    </location>
</feature>